<feature type="transmembrane region" description="Helical" evidence="8">
    <location>
        <begin position="349"/>
        <end position="369"/>
    </location>
</feature>
<dbReference type="KEGG" id="pspc:Strain318_002564"/>
<dbReference type="InterPro" id="IPR005829">
    <property type="entry name" value="Sugar_transporter_CS"/>
</dbReference>
<dbReference type="EMBL" id="CP130612">
    <property type="protein sequence ID" value="WKW13247.1"/>
    <property type="molecule type" value="Genomic_DNA"/>
</dbReference>
<feature type="transmembrane region" description="Helical" evidence="8">
    <location>
        <begin position="375"/>
        <end position="397"/>
    </location>
</feature>
<sequence>MSKPAGRAALTFIFVSIVLDIVAFGIVIPVLPKLVESFVNNDSATAARWVGLFGTTWALMQFLCAPILGALSDRYGRRPVLLISIAGLGLDYIFMALAPTLGWLFVGRIISGMTASGFATASAYIADVTEPENRAAAFGIVGAAWGFGFIVGPALGGVLGASDPRLPFWVAGGLALLNALYGLFILPESLPPERRAGFTWARANPIGALQFLRAHRELLPLAGTSFLYNLGHTVYPSVFVLWAGYVLQWGAKEVGFALAIVGVANVVVQGGVVRPLVRRLGARKALAIGATAGTIGFALYGLTDVAWLFWVAVVVYAPAGVFNPSLMGVMSARVGPSGQGRLQGATSSLMGIAGMIGPALFTLVFAWSISDGAALHLPGLAFLIAAALFALAGMLGLRATRETSY</sequence>
<feature type="transmembrane region" description="Helical" evidence="8">
    <location>
        <begin position="105"/>
        <end position="126"/>
    </location>
</feature>
<feature type="transmembrane region" description="Helical" evidence="8">
    <location>
        <begin position="12"/>
        <end position="31"/>
    </location>
</feature>
<keyword evidence="4" id="KW-0813">Transport</keyword>
<evidence type="ECO:0000256" key="1">
    <source>
        <dbReference type="ARBA" id="ARBA00003279"/>
    </source>
</evidence>
<evidence type="ECO:0000256" key="3">
    <source>
        <dbReference type="ARBA" id="ARBA00007520"/>
    </source>
</evidence>
<dbReference type="InterPro" id="IPR036259">
    <property type="entry name" value="MFS_trans_sf"/>
</dbReference>
<dbReference type="CDD" id="cd17388">
    <property type="entry name" value="MFS_TetA"/>
    <property type="match status" value="1"/>
</dbReference>
<dbReference type="PRINTS" id="PR01035">
    <property type="entry name" value="TCRTETA"/>
</dbReference>
<accession>A0AA49JWS9</accession>
<organism evidence="11 12">
    <name type="scientific">Pseudogemmatithrix spongiicola</name>
    <dbReference type="NCBI Taxonomy" id="3062599"/>
    <lineage>
        <taxon>Bacteria</taxon>
        <taxon>Pseudomonadati</taxon>
        <taxon>Gemmatimonadota</taxon>
        <taxon>Gemmatimonadia</taxon>
        <taxon>Gemmatimonadales</taxon>
        <taxon>Gemmatimonadaceae</taxon>
        <taxon>Pseudogemmatithrix</taxon>
    </lineage>
</organism>
<dbReference type="InterPro" id="IPR020846">
    <property type="entry name" value="MFS_dom"/>
</dbReference>
<evidence type="ECO:0000256" key="2">
    <source>
        <dbReference type="ARBA" id="ARBA00004141"/>
    </source>
</evidence>
<comment type="function">
    <text evidence="1">Resistance to tetracycline by an active tetracycline efflux. This is an energy-dependent process that decreases the accumulation of the antibiotic in whole cells. This protein functions as a metal-tetracycline/H(+) antiporter.</text>
</comment>
<evidence type="ECO:0000313" key="12">
    <source>
        <dbReference type="Proteomes" id="UP001229955"/>
    </source>
</evidence>
<keyword evidence="7 8" id="KW-0472">Membrane</keyword>
<dbReference type="PROSITE" id="PS00216">
    <property type="entry name" value="SUGAR_TRANSPORT_1"/>
    <property type="match status" value="1"/>
</dbReference>
<dbReference type="AlphaFoldDB" id="A0AA49Q8V1"/>
<proteinExistence type="inferred from homology"/>
<dbReference type="GO" id="GO:0016020">
    <property type="term" value="C:membrane"/>
    <property type="evidence" value="ECO:0007669"/>
    <property type="project" value="UniProtKB-SubCell"/>
</dbReference>
<dbReference type="Pfam" id="PF07690">
    <property type="entry name" value="MFS_1"/>
    <property type="match status" value="1"/>
</dbReference>
<gene>
    <name evidence="10" type="ORF">Strain138_002564</name>
    <name evidence="11" type="ORF">Strain318_002564</name>
</gene>
<evidence type="ECO:0000256" key="4">
    <source>
        <dbReference type="ARBA" id="ARBA00022448"/>
    </source>
</evidence>
<feature type="transmembrane region" description="Helical" evidence="8">
    <location>
        <begin position="138"/>
        <end position="160"/>
    </location>
</feature>
<evidence type="ECO:0000313" key="10">
    <source>
        <dbReference type="EMBL" id="WKW13247.1"/>
    </source>
</evidence>
<keyword evidence="5 8" id="KW-0812">Transmembrane</keyword>
<feature type="transmembrane region" description="Helical" evidence="8">
    <location>
        <begin position="254"/>
        <end position="273"/>
    </location>
</feature>
<feature type="transmembrane region" description="Helical" evidence="8">
    <location>
        <begin position="226"/>
        <end position="248"/>
    </location>
</feature>
<dbReference type="RefSeq" id="WP_367886107.1">
    <property type="nucleotide sequence ID" value="NZ_CP130612.1"/>
</dbReference>
<dbReference type="PANTHER" id="PTHR23504:SF15">
    <property type="entry name" value="MAJOR FACILITATOR SUPERFAMILY (MFS) PROFILE DOMAIN-CONTAINING PROTEIN"/>
    <property type="match status" value="1"/>
</dbReference>
<dbReference type="SUPFAM" id="SSF103473">
    <property type="entry name" value="MFS general substrate transporter"/>
    <property type="match status" value="1"/>
</dbReference>
<dbReference type="PANTHER" id="PTHR23504">
    <property type="entry name" value="MAJOR FACILITATOR SUPERFAMILY DOMAIN-CONTAINING PROTEIN 10"/>
    <property type="match status" value="1"/>
</dbReference>
<evidence type="ECO:0000259" key="9">
    <source>
        <dbReference type="PROSITE" id="PS50850"/>
    </source>
</evidence>
<dbReference type="InterPro" id="IPR011701">
    <property type="entry name" value="MFS"/>
</dbReference>
<dbReference type="Proteomes" id="UP001229955">
    <property type="component" value="Chromosome"/>
</dbReference>
<keyword evidence="6 8" id="KW-1133">Transmembrane helix</keyword>
<comment type="similarity">
    <text evidence="3">Belongs to the major facilitator superfamily. TCR/Tet family.</text>
</comment>
<name>A0AA49Q8V1_9BACT</name>
<keyword evidence="12" id="KW-1185">Reference proteome</keyword>
<evidence type="ECO:0000256" key="6">
    <source>
        <dbReference type="ARBA" id="ARBA00022989"/>
    </source>
</evidence>
<protein>
    <submittedName>
        <fullName evidence="11">TCR/Tet family MFS transporter</fullName>
    </submittedName>
</protein>
<dbReference type="InterPro" id="IPR001958">
    <property type="entry name" value="Tet-R_TetA/multi-R_MdtG-like"/>
</dbReference>
<dbReference type="EMBL" id="CP130613">
    <property type="protein sequence ID" value="WKW16154.1"/>
    <property type="molecule type" value="Genomic_DNA"/>
</dbReference>
<feature type="transmembrane region" description="Helical" evidence="8">
    <location>
        <begin position="46"/>
        <end position="68"/>
    </location>
</feature>
<accession>A0AA49Q8V1</accession>
<feature type="transmembrane region" description="Helical" evidence="8">
    <location>
        <begin position="80"/>
        <end position="99"/>
    </location>
</feature>
<evidence type="ECO:0000313" key="11">
    <source>
        <dbReference type="EMBL" id="WKW16154.1"/>
    </source>
</evidence>
<comment type="subcellular location">
    <subcellularLocation>
        <location evidence="2">Membrane</location>
        <topology evidence="2">Multi-pass membrane protein</topology>
    </subcellularLocation>
</comment>
<feature type="transmembrane region" description="Helical" evidence="8">
    <location>
        <begin position="166"/>
        <end position="186"/>
    </location>
</feature>
<reference evidence="11" key="1">
    <citation type="submission" date="2023-07" db="EMBL/GenBank/DDBJ databases">
        <authorList>
            <person name="Haufschild T."/>
            <person name="Kallscheuer N."/>
            <person name="Hammer J."/>
            <person name="Kohn T."/>
            <person name="Kabuu M."/>
            <person name="Jogler M."/>
            <person name="Wohfarth N."/>
            <person name="Heuer A."/>
            <person name="Rohde M."/>
            <person name="van Teeseling M.C.F."/>
            <person name="Jogler C."/>
        </authorList>
    </citation>
    <scope>NUCLEOTIDE SEQUENCE</scope>
    <source>
        <strain evidence="10">Strain 138</strain>
        <strain evidence="11">Strain 318</strain>
    </source>
</reference>
<dbReference type="GO" id="GO:0022857">
    <property type="term" value="F:transmembrane transporter activity"/>
    <property type="evidence" value="ECO:0007669"/>
    <property type="project" value="InterPro"/>
</dbReference>
<evidence type="ECO:0000256" key="8">
    <source>
        <dbReference type="SAM" id="Phobius"/>
    </source>
</evidence>
<feature type="transmembrane region" description="Helical" evidence="8">
    <location>
        <begin position="308"/>
        <end position="329"/>
    </location>
</feature>
<dbReference type="PROSITE" id="PS50850">
    <property type="entry name" value="MFS"/>
    <property type="match status" value="1"/>
</dbReference>
<evidence type="ECO:0000256" key="5">
    <source>
        <dbReference type="ARBA" id="ARBA00022692"/>
    </source>
</evidence>
<dbReference type="Gene3D" id="1.20.1250.20">
    <property type="entry name" value="MFS general substrate transporter like domains"/>
    <property type="match status" value="1"/>
</dbReference>
<evidence type="ECO:0000256" key="7">
    <source>
        <dbReference type="ARBA" id="ARBA00023136"/>
    </source>
</evidence>
<feature type="transmembrane region" description="Helical" evidence="8">
    <location>
        <begin position="285"/>
        <end position="302"/>
    </location>
</feature>
<feature type="domain" description="Major facilitator superfamily (MFS) profile" evidence="9">
    <location>
        <begin position="9"/>
        <end position="404"/>
    </location>
</feature>